<dbReference type="SMART" id="SM00220">
    <property type="entry name" value="S_TKc"/>
    <property type="match status" value="1"/>
</dbReference>
<dbReference type="SMART" id="SM00248">
    <property type="entry name" value="ANK"/>
    <property type="match status" value="24"/>
</dbReference>
<dbReference type="PROSITE" id="PS50011">
    <property type="entry name" value="PROTEIN_KINASE_DOM"/>
    <property type="match status" value="1"/>
</dbReference>
<keyword evidence="3" id="KW-0418">Kinase</keyword>
<dbReference type="Pfam" id="PF12796">
    <property type="entry name" value="Ank_2"/>
    <property type="match status" value="6"/>
</dbReference>
<dbReference type="SUPFAM" id="SSF48403">
    <property type="entry name" value="Ankyrin repeat"/>
    <property type="match status" value="5"/>
</dbReference>
<feature type="repeat" description="ANK" evidence="1">
    <location>
        <begin position="1062"/>
        <end position="1094"/>
    </location>
</feature>
<evidence type="ECO:0000313" key="3">
    <source>
        <dbReference type="EMBL" id="KWX13982.1"/>
    </source>
</evidence>
<feature type="domain" description="Protein kinase" evidence="2">
    <location>
        <begin position="16"/>
        <end position="275"/>
    </location>
</feature>
<dbReference type="OrthoDB" id="10252354at2759"/>
<keyword evidence="3" id="KW-0808">Transferase</keyword>
<keyword evidence="3" id="KW-0723">Serine/threonine-protein kinase</keyword>
<dbReference type="PROSITE" id="PS00108">
    <property type="entry name" value="PROTEIN_KINASE_ST"/>
    <property type="match status" value="1"/>
</dbReference>
<proteinExistence type="predicted"/>
<dbReference type="PANTHER" id="PTHR24120:SF4">
    <property type="entry name" value="GH07239P"/>
    <property type="match status" value="1"/>
</dbReference>
<dbReference type="VEuPathDB" id="GiardiaDB:QR46_2008"/>
<protein>
    <submittedName>
        <fullName evidence="3">Kinase/ NEK / Serine/threonine protein kinase</fullName>
    </submittedName>
</protein>
<dbReference type="InterPro" id="IPR036770">
    <property type="entry name" value="Ankyrin_rpt-contain_sf"/>
</dbReference>
<dbReference type="InterPro" id="IPR000719">
    <property type="entry name" value="Prot_kinase_dom"/>
</dbReference>
<feature type="repeat" description="ANK" evidence="1">
    <location>
        <begin position="1255"/>
        <end position="1287"/>
    </location>
</feature>
<evidence type="ECO:0000259" key="2">
    <source>
        <dbReference type="PROSITE" id="PS50011"/>
    </source>
</evidence>
<dbReference type="Gene3D" id="1.25.40.20">
    <property type="entry name" value="Ankyrin repeat-containing domain"/>
    <property type="match status" value="7"/>
</dbReference>
<dbReference type="Pfam" id="PF00069">
    <property type="entry name" value="Pkinase"/>
    <property type="match status" value="1"/>
</dbReference>
<dbReference type="InterPro" id="IPR011009">
    <property type="entry name" value="Kinase-like_dom_sf"/>
</dbReference>
<dbReference type="PANTHER" id="PTHR24120">
    <property type="entry name" value="GH07239P"/>
    <property type="match status" value="1"/>
</dbReference>
<accession>A0A132NWC5</accession>
<evidence type="ECO:0000313" key="4">
    <source>
        <dbReference type="Proteomes" id="UP000070089"/>
    </source>
</evidence>
<gene>
    <name evidence="3" type="ORF">QR46_2008</name>
</gene>
<organism evidence="3 4">
    <name type="scientific">Giardia duodenalis assemblage B</name>
    <dbReference type="NCBI Taxonomy" id="1394984"/>
    <lineage>
        <taxon>Eukaryota</taxon>
        <taxon>Metamonada</taxon>
        <taxon>Diplomonadida</taxon>
        <taxon>Hexamitidae</taxon>
        <taxon>Giardiinae</taxon>
        <taxon>Giardia</taxon>
    </lineage>
</organism>
<dbReference type="PROSITE" id="PS50088">
    <property type="entry name" value="ANK_REPEAT"/>
    <property type="match status" value="2"/>
</dbReference>
<dbReference type="EMBL" id="JXTI01000048">
    <property type="protein sequence ID" value="KWX13982.1"/>
    <property type="molecule type" value="Genomic_DNA"/>
</dbReference>
<reference evidence="3 4" key="1">
    <citation type="journal article" date="2015" name="Mol. Biochem. Parasitol.">
        <title>Identification of polymorphic genes for use in assemblage B genotyping assays through comparative genomics of multiple assemblage B Giardia duodenalis isolates.</title>
        <authorList>
            <person name="Wielinga C."/>
            <person name="Thompson R.C."/>
            <person name="Monis P."/>
            <person name="Ryan U."/>
        </authorList>
    </citation>
    <scope>NUCLEOTIDE SEQUENCE [LARGE SCALE GENOMIC DNA]</scope>
    <source>
        <strain evidence="3 4">BAH15c1</strain>
    </source>
</reference>
<keyword evidence="1" id="KW-0040">ANK repeat</keyword>
<dbReference type="InterPro" id="IPR002110">
    <property type="entry name" value="Ankyrin_rpt"/>
</dbReference>
<evidence type="ECO:0000256" key="1">
    <source>
        <dbReference type="PROSITE-ProRule" id="PRU00023"/>
    </source>
</evidence>
<comment type="caution">
    <text evidence="3">The sequence shown here is derived from an EMBL/GenBank/DDBJ whole genome shotgun (WGS) entry which is preliminary data.</text>
</comment>
<sequence length="1411" mass="154389">MSRNHTMIAKNVSSLYIDCKKLAEGGFASLFLARRAQDRVSVVVKEAAASQDNDANVIDSARNELNIVMRLSSPYIVHYYAVRTYDNGSVYHIEMEYCSGGSVQQLIQRIRSARSKLPENAVWEIIAQVLKALHYLHSWSQKGYLGIVHRDIKPENLLIDDKGLIRLCDFGLSMPLSTNEPLLAAKRSGTTNYMAPEILTSAAVTTVSDIWSLGCTIWAMCTLKHPRFSRRDLLEGPVVDFLGYTTLLRKFVTRLLQPNPKVRPTADQLLSDEHIVSALRRIDDGEYYDIYPPEDLITLYEEDAELANQCGPYSPAKESILASSFRRATSTLQECNIALSTHTEQGQTPLMAAISRGDYTSAQKLLIHAGKVDTEGFSALLYAIEADSLSCVQLLAASEYHINHPNGDSPLIFALKSGKIELLSTLAQYCAGGSDASGNTAMCIAIRCNDIPAIELLLPYELFLKGSNNLTALDVAWNCLLLQTKDPWELLTDHFRKHYRCYPRTVSILGKPRYVTQKTKTMLLIEGIVGMGANEAKHIDVAEEDFYATLPCGKTALMLAAQKDAAQYVQSLLAEAGMTTPAGETALLLGMQARSIQVVELLWSCESFLSHATDLMQLCFLDKQPTKLHENDIRCQATDGSTALMYAAISNNCVAIRMLVMREMRLHTHSGLTALMMAARHNSLEAVKELLPYEARLVDHTGMSALMHASQCGHTQLLSLLSTYEDGMQDNTGRTAFIHAIVNGHSECVQALSSEMLLPGSNGNSPLIHVLSEYGIERCQEMFTTAMILASAGLSNDKGQTASMFAASLGAVDIVKILAPVEAGMQDGLGNTALMYAAEAGALDVLPILLDKEGTLKNHSGETALMLAVTYGRNACIHTLAPQETSLRNNQRMTALGLAVELGCPELVASLAPYEIDVSVRNNESILDFAISLGRAECIAALASHMLEKHVAVSLTRRSPVISGKTPLLAAILSNNVDGVVANLNFIGRGYSLSKTALGKDIICTALQLSVRLKHHDCIKLLLPEIGVYVPGSETALMQAAHMGLLEDVKLLLPEAGAQTKEGYTALMLAAIGGHSEVVKLLLPFEAKMQTTAGRTALMLASAYTKEDCIALLAEYEAKLCDHRNVSALMCLGRVSNAKKINVLISQELYMQDCNGYSALMYAVIDNNIVLAKELLAELPLRTHLGETALSLAAVYERSAIYELFVNYIKDNSLALQIPKFAVSTSTRTELINAVLANDKSRVLQHLDQVVKTYQGYTALMYAAMYGYAQIVEVLAPHEACIRTRKGCTALMLAAKNGHVDCLLHLRPYEQQMAMLDGTSSLMFAAVSGQPDCVAHLLSEVYMRKVNGDDVISLCENELEHGDLPEERLYAIRRCCLPLIYAHMTEEQMEVSVMRRASVSDPNGRGANDLH</sequence>
<dbReference type="PROSITE" id="PS50297">
    <property type="entry name" value="ANK_REP_REGION"/>
    <property type="match status" value="1"/>
</dbReference>
<dbReference type="GO" id="GO:0004674">
    <property type="term" value="F:protein serine/threonine kinase activity"/>
    <property type="evidence" value="ECO:0007669"/>
    <property type="project" value="UniProtKB-KW"/>
</dbReference>
<name>A0A132NWC5_GIAIN</name>
<dbReference type="InterPro" id="IPR008271">
    <property type="entry name" value="Ser/Thr_kinase_AS"/>
</dbReference>
<dbReference type="Proteomes" id="UP000070089">
    <property type="component" value="Unassembled WGS sequence"/>
</dbReference>
<dbReference type="Gene3D" id="1.10.510.10">
    <property type="entry name" value="Transferase(Phosphotransferase) domain 1"/>
    <property type="match status" value="1"/>
</dbReference>
<dbReference type="SUPFAM" id="SSF56112">
    <property type="entry name" value="Protein kinase-like (PK-like)"/>
    <property type="match status" value="1"/>
</dbReference>
<dbReference type="GO" id="GO:0005524">
    <property type="term" value="F:ATP binding"/>
    <property type="evidence" value="ECO:0007669"/>
    <property type="project" value="InterPro"/>
</dbReference>